<gene>
    <name evidence="8" type="ORF">SAMN06265377_1965</name>
</gene>
<dbReference type="Gene3D" id="1.10.1740.10">
    <property type="match status" value="1"/>
</dbReference>
<dbReference type="InterPro" id="IPR039425">
    <property type="entry name" value="RNA_pol_sigma-70-like"/>
</dbReference>
<dbReference type="InterPro" id="IPR007627">
    <property type="entry name" value="RNA_pol_sigma70_r2"/>
</dbReference>
<dbReference type="GO" id="GO:0006352">
    <property type="term" value="P:DNA-templated transcription initiation"/>
    <property type="evidence" value="ECO:0007669"/>
    <property type="project" value="InterPro"/>
</dbReference>
<proteinExistence type="inferred from homology"/>
<dbReference type="InterPro" id="IPR013249">
    <property type="entry name" value="RNA_pol_sigma70_r4_t2"/>
</dbReference>
<name>A0A285MUB9_9FLAO</name>
<feature type="domain" description="RNA polymerase sigma-70 region 2" evidence="6">
    <location>
        <begin position="15"/>
        <end position="72"/>
    </location>
</feature>
<dbReference type="PANTHER" id="PTHR43133">
    <property type="entry name" value="RNA POLYMERASE ECF-TYPE SIGMA FACTO"/>
    <property type="match status" value="1"/>
</dbReference>
<feature type="domain" description="RNA polymerase sigma factor 70 region 4 type 2" evidence="7">
    <location>
        <begin position="99"/>
        <end position="150"/>
    </location>
</feature>
<dbReference type="Pfam" id="PF04542">
    <property type="entry name" value="Sigma70_r2"/>
    <property type="match status" value="1"/>
</dbReference>
<evidence type="ECO:0000259" key="7">
    <source>
        <dbReference type="Pfam" id="PF08281"/>
    </source>
</evidence>
<dbReference type="CDD" id="cd06171">
    <property type="entry name" value="Sigma70_r4"/>
    <property type="match status" value="1"/>
</dbReference>
<dbReference type="NCBIfam" id="TIGR02959">
    <property type="entry name" value="SigZ"/>
    <property type="match status" value="1"/>
</dbReference>
<dbReference type="Pfam" id="PF08281">
    <property type="entry name" value="Sigma70_r4_2"/>
    <property type="match status" value="1"/>
</dbReference>
<evidence type="ECO:0000256" key="1">
    <source>
        <dbReference type="ARBA" id="ARBA00010641"/>
    </source>
</evidence>
<dbReference type="SUPFAM" id="SSF88946">
    <property type="entry name" value="Sigma2 domain of RNA polymerase sigma factors"/>
    <property type="match status" value="1"/>
</dbReference>
<comment type="similarity">
    <text evidence="1">Belongs to the sigma-70 factor family. ECF subfamily.</text>
</comment>
<dbReference type="RefSeq" id="WP_097045584.1">
    <property type="nucleotide sequence ID" value="NZ_OBEH01000002.1"/>
</dbReference>
<keyword evidence="4" id="KW-0804">Transcription</keyword>
<dbReference type="PANTHER" id="PTHR43133:SF62">
    <property type="entry name" value="RNA POLYMERASE SIGMA FACTOR SIGZ"/>
    <property type="match status" value="1"/>
</dbReference>
<evidence type="ECO:0000313" key="9">
    <source>
        <dbReference type="Proteomes" id="UP000219048"/>
    </source>
</evidence>
<dbReference type="Proteomes" id="UP000219048">
    <property type="component" value="Unassembled WGS sequence"/>
</dbReference>
<dbReference type="GO" id="GO:0003677">
    <property type="term" value="F:DNA binding"/>
    <property type="evidence" value="ECO:0007669"/>
    <property type="project" value="InterPro"/>
</dbReference>
<dbReference type="InterPro" id="IPR014304">
    <property type="entry name" value="RNA_pol_sigma-Z"/>
</dbReference>
<sequence length="179" mass="20862">MNADIGEVWNDMNDRLTNFVIGKVNDSELTKDIVQDVFLKVFSKNDTLKQKDKLISWIYQITRNEIINHFRNVDFYNPSIVIEEEEFNENKLTSELAECVRPVINSLPQKYKEALILSDIENIPQKEIAERLNISYSGLKSRVQRGRAMLKSTCEQCCDISTDVYGDILDYNPKKIYEK</sequence>
<dbReference type="InterPro" id="IPR036388">
    <property type="entry name" value="WH-like_DNA-bd_sf"/>
</dbReference>
<evidence type="ECO:0000313" key="8">
    <source>
        <dbReference type="EMBL" id="SNZ00147.1"/>
    </source>
</evidence>
<keyword evidence="3" id="KW-0731">Sigma factor</keyword>
<dbReference type="AlphaFoldDB" id="A0A285MUB9"/>
<protein>
    <recommendedName>
        <fullName evidence="5">RNA polymerase sigma factor SigZ</fullName>
    </recommendedName>
</protein>
<organism evidence="8 9">
    <name type="scientific">Flagellimonas pacifica</name>
    <dbReference type="NCBI Taxonomy" id="1247520"/>
    <lineage>
        <taxon>Bacteria</taxon>
        <taxon>Pseudomonadati</taxon>
        <taxon>Bacteroidota</taxon>
        <taxon>Flavobacteriia</taxon>
        <taxon>Flavobacteriales</taxon>
        <taxon>Flavobacteriaceae</taxon>
        <taxon>Flagellimonas</taxon>
    </lineage>
</organism>
<dbReference type="InterPro" id="IPR013325">
    <property type="entry name" value="RNA_pol_sigma_r2"/>
</dbReference>
<evidence type="ECO:0000256" key="4">
    <source>
        <dbReference type="ARBA" id="ARBA00023163"/>
    </source>
</evidence>
<dbReference type="EMBL" id="OBEH01000002">
    <property type="protein sequence ID" value="SNZ00147.1"/>
    <property type="molecule type" value="Genomic_DNA"/>
</dbReference>
<dbReference type="InterPro" id="IPR014284">
    <property type="entry name" value="RNA_pol_sigma-70_dom"/>
</dbReference>
<evidence type="ECO:0000256" key="5">
    <source>
        <dbReference type="NCBIfam" id="TIGR02959"/>
    </source>
</evidence>
<dbReference type="SUPFAM" id="SSF88659">
    <property type="entry name" value="Sigma3 and sigma4 domains of RNA polymerase sigma factors"/>
    <property type="match status" value="1"/>
</dbReference>
<evidence type="ECO:0000256" key="2">
    <source>
        <dbReference type="ARBA" id="ARBA00023015"/>
    </source>
</evidence>
<dbReference type="InterPro" id="IPR013324">
    <property type="entry name" value="RNA_pol_sigma_r3/r4-like"/>
</dbReference>
<accession>A0A285MUB9</accession>
<keyword evidence="9" id="KW-1185">Reference proteome</keyword>
<dbReference type="GO" id="GO:0016987">
    <property type="term" value="F:sigma factor activity"/>
    <property type="evidence" value="ECO:0007669"/>
    <property type="project" value="UniProtKB-KW"/>
</dbReference>
<reference evidence="9" key="1">
    <citation type="submission" date="2017-09" db="EMBL/GenBank/DDBJ databases">
        <authorList>
            <person name="Varghese N."/>
            <person name="Submissions S."/>
        </authorList>
    </citation>
    <scope>NUCLEOTIDE SEQUENCE [LARGE SCALE GENOMIC DNA]</scope>
    <source>
        <strain evidence="9">DSM 25885</strain>
    </source>
</reference>
<dbReference type="Gene3D" id="1.10.10.10">
    <property type="entry name" value="Winged helix-like DNA-binding domain superfamily/Winged helix DNA-binding domain"/>
    <property type="match status" value="1"/>
</dbReference>
<dbReference type="NCBIfam" id="TIGR02937">
    <property type="entry name" value="sigma70-ECF"/>
    <property type="match status" value="1"/>
</dbReference>
<keyword evidence="2" id="KW-0805">Transcription regulation</keyword>
<evidence type="ECO:0000256" key="3">
    <source>
        <dbReference type="ARBA" id="ARBA00023082"/>
    </source>
</evidence>
<evidence type="ECO:0000259" key="6">
    <source>
        <dbReference type="Pfam" id="PF04542"/>
    </source>
</evidence>
<dbReference type="OrthoDB" id="9795666at2"/>